<feature type="chain" id="PRO_5044845202" evidence="2">
    <location>
        <begin position="23"/>
        <end position="1277"/>
    </location>
</feature>
<proteinExistence type="predicted"/>
<feature type="compositionally biased region" description="Low complexity" evidence="1">
    <location>
        <begin position="530"/>
        <end position="541"/>
    </location>
</feature>
<feature type="compositionally biased region" description="Low complexity" evidence="1">
    <location>
        <begin position="70"/>
        <end position="81"/>
    </location>
</feature>
<accession>A0ABD3MXU2</accession>
<feature type="compositionally biased region" description="Low complexity" evidence="1">
    <location>
        <begin position="485"/>
        <end position="506"/>
    </location>
</feature>
<feature type="compositionally biased region" description="Basic and acidic residues" evidence="1">
    <location>
        <begin position="439"/>
        <end position="452"/>
    </location>
</feature>
<dbReference type="AlphaFoldDB" id="A0ABD3MXU2"/>
<evidence type="ECO:0000313" key="4">
    <source>
        <dbReference type="Proteomes" id="UP001530293"/>
    </source>
</evidence>
<dbReference type="Proteomes" id="UP001530293">
    <property type="component" value="Unassembled WGS sequence"/>
</dbReference>
<feature type="compositionally biased region" description="Basic and acidic residues" evidence="1">
    <location>
        <begin position="459"/>
        <end position="472"/>
    </location>
</feature>
<name>A0ABD3MXU2_9STRA</name>
<feature type="compositionally biased region" description="Basic and acidic residues" evidence="1">
    <location>
        <begin position="387"/>
        <end position="400"/>
    </location>
</feature>
<reference evidence="3 4" key="1">
    <citation type="submission" date="2024-10" db="EMBL/GenBank/DDBJ databases">
        <title>Updated reference genomes for cyclostephanoid diatoms.</title>
        <authorList>
            <person name="Roberts W.R."/>
            <person name="Alverson A.J."/>
        </authorList>
    </citation>
    <scope>NUCLEOTIDE SEQUENCE [LARGE SCALE GENOMIC DNA]</scope>
    <source>
        <strain evidence="3 4">AJA232-27</strain>
    </source>
</reference>
<feature type="signal peptide" evidence="2">
    <location>
        <begin position="1"/>
        <end position="22"/>
    </location>
</feature>
<keyword evidence="4" id="KW-1185">Reference proteome</keyword>
<evidence type="ECO:0000313" key="3">
    <source>
        <dbReference type="EMBL" id="KAL3768738.1"/>
    </source>
</evidence>
<evidence type="ECO:0000256" key="1">
    <source>
        <dbReference type="SAM" id="MobiDB-lite"/>
    </source>
</evidence>
<protein>
    <submittedName>
        <fullName evidence="3">Uncharacterized protein</fullName>
    </submittedName>
</protein>
<comment type="caution">
    <text evidence="3">The sequence shown here is derived from an EMBL/GenBank/DDBJ whole genome shotgun (WGS) entry which is preliminary data.</text>
</comment>
<evidence type="ECO:0000256" key="2">
    <source>
        <dbReference type="SAM" id="SignalP"/>
    </source>
</evidence>
<feature type="compositionally biased region" description="Basic and acidic residues" evidence="1">
    <location>
        <begin position="419"/>
        <end position="432"/>
    </location>
</feature>
<dbReference type="EMBL" id="JALLBG020000062">
    <property type="protein sequence ID" value="KAL3768738.1"/>
    <property type="molecule type" value="Genomic_DNA"/>
</dbReference>
<feature type="compositionally biased region" description="Polar residues" evidence="1">
    <location>
        <begin position="507"/>
        <end position="518"/>
    </location>
</feature>
<gene>
    <name evidence="3" type="ORF">ACHAWU_006839</name>
</gene>
<feature type="compositionally biased region" description="Low complexity" evidence="1">
    <location>
        <begin position="335"/>
        <end position="386"/>
    </location>
</feature>
<keyword evidence="2" id="KW-0732">Signal</keyword>
<sequence>MKSVSVVALLLSSSILCRLVGGQHAARPGGIDDEGNKEEFIPRGAIRGVGGRTSVSESQRELATTACRNTPTSTPTASPTRSNCPACHFTKSCCMLDNYNIFTPASANNLSCGSNSVDFVRVTGFTVYDANSYPCNCGGTGGGSACTGAPGQINCEGKPHGTIFGACRGNDDLVDVQFSVEVNVKPEFNVGLYVNTLGGDAVTGTDGCTIAGLTERDASGNLYRNPSNQVLISHMDSNTCLDFAATGTLLNYPFQRMTLKCADTTADRLLDFSIAASFAQNDAELCVPDGPQYNPTTGLYMNPPPFPGTSAKCWRGNRLTLNIHVPPYPSPTTQPSISFMPSDSPSTSRSPSESPSVSARPSNRPSRIPSHSPSDSPSYSHMPSRSPSDRPSRSPSDRPSRNPSESPSDRPSRNPSESPSDRPSRSPSDRPSRNPSESPSDRPSRSPSDRPSRNPSESPSDRPSRSPSDRPSRNPSESPSDRPSRSPSDSPSISSEPTVSSAPSSNTKFPSANPSSRPSVHPSRDPTRNPSSSPSLSHEPSVAPSLAPSISSQPTSHPSISPSGAPSASPTGSLYYPDWVNDSQKCINDGLDPSFMVQLQRDNYLYWSKEECCQNHFWWRIAQCMENSFPLYVSNGSYCEVKTEFEDWEAKYSPGSWDSSDLFSTLKECCNAKFWWDPKGCVSKSPKSLVFELEFDLKGLVDPSTCQDADTFANALEVAMNKGLGGGVADVTTIGCATMSKDPDTGNPECGGCLAGTSFSGNFVGVRPDGYFDVDLTKISTIKADVTYACDASSCATSASIDALYTKILADFTTFVTSSRLQTEIRNWAYARAPPVPELWFTEVATTSLSSDGTYTNPLSDSQDTVETTVATTTGALSVPNFIKPADAAAEAEAKVYFEVAIASSLGAALPNGAVVTVSSIENGVISYAITMEVDSSTEASTAAASVNTALASASTLNSITTAATTEFSSSPNPTLVNAMSGVTVASNTAGTTNESTLAEVTSSGQLSTNLSSLSPSAVEDFENAIAISLKAQGALPQGATVTVSGIDGSGVVSFTIAMLLPVESDNAEKIRDINSKLSSATTLTAISDHVNLPSLTISEFVGGETEGVSFRKWFPDWSKSDSYCKNDGDQPPFMNNAANKEYYLFETKAECCAAWFSSAADCVDQEDPNAEKYVPVYSENSCSKMKNKDLESYDKDRFDTLDECCSSKFSNSKKECCGDKCTASGETVYLPNWSTSKCFALSKQLLSEYENTPSYSSNVECCNEQFGWVGSGCLGS</sequence>
<feature type="region of interest" description="Disordered" evidence="1">
    <location>
        <begin position="60"/>
        <end position="81"/>
    </location>
</feature>
<feature type="compositionally biased region" description="Low complexity" evidence="1">
    <location>
        <begin position="556"/>
        <end position="569"/>
    </location>
</feature>
<feature type="region of interest" description="Disordered" evidence="1">
    <location>
        <begin position="325"/>
        <end position="569"/>
    </location>
</feature>
<organism evidence="3 4">
    <name type="scientific">Discostella pseudostelligera</name>
    <dbReference type="NCBI Taxonomy" id="259834"/>
    <lineage>
        <taxon>Eukaryota</taxon>
        <taxon>Sar</taxon>
        <taxon>Stramenopiles</taxon>
        <taxon>Ochrophyta</taxon>
        <taxon>Bacillariophyta</taxon>
        <taxon>Coscinodiscophyceae</taxon>
        <taxon>Thalassiosirophycidae</taxon>
        <taxon>Stephanodiscales</taxon>
        <taxon>Stephanodiscaceae</taxon>
        <taxon>Discostella</taxon>
    </lineage>
</organism>